<dbReference type="GO" id="GO:0030234">
    <property type="term" value="F:enzyme regulator activity"/>
    <property type="evidence" value="ECO:0007669"/>
    <property type="project" value="InterPro"/>
</dbReference>
<name>A0A2V2N9E6_9EURY</name>
<evidence type="ECO:0000313" key="2">
    <source>
        <dbReference type="EMBL" id="PWR72211.1"/>
    </source>
</evidence>
<dbReference type="PROSITE" id="PS51343">
    <property type="entry name" value="PII_GLNB_DOM"/>
    <property type="match status" value="1"/>
</dbReference>
<dbReference type="Proteomes" id="UP000245657">
    <property type="component" value="Unassembled WGS sequence"/>
</dbReference>
<dbReference type="PANTHER" id="PTHR30115:SF11">
    <property type="entry name" value="NITROGEN REGULATORY PROTEIN P-II HOMOLOG"/>
    <property type="match status" value="1"/>
</dbReference>
<dbReference type="Gene3D" id="3.30.70.120">
    <property type="match status" value="1"/>
</dbReference>
<gene>
    <name evidence="2" type="ORF">DK846_09530</name>
</gene>
<dbReference type="OrthoDB" id="10960at2157"/>
<dbReference type="GeneID" id="97547912"/>
<dbReference type="SMART" id="SM00938">
    <property type="entry name" value="P-II"/>
    <property type="match status" value="1"/>
</dbReference>
<comment type="caution">
    <text evidence="2">The sequence shown here is derived from an EMBL/GenBank/DDBJ whole genome shotgun (WGS) entry which is preliminary data.</text>
</comment>
<dbReference type="InterPro" id="IPR002187">
    <property type="entry name" value="N-reg_PII"/>
</dbReference>
<dbReference type="Pfam" id="PF00543">
    <property type="entry name" value="P-II"/>
    <property type="match status" value="1"/>
</dbReference>
<dbReference type="SUPFAM" id="SSF54913">
    <property type="entry name" value="GlnB-like"/>
    <property type="match status" value="1"/>
</dbReference>
<dbReference type="InterPro" id="IPR017918">
    <property type="entry name" value="N-reg_PII_CS"/>
</dbReference>
<dbReference type="AlphaFoldDB" id="A0A2V2N9E6"/>
<accession>A0A2V2N9E6</accession>
<dbReference type="PRINTS" id="PR00340">
    <property type="entry name" value="PIIGLNB"/>
</dbReference>
<dbReference type="GO" id="GO:0005829">
    <property type="term" value="C:cytosol"/>
    <property type="evidence" value="ECO:0007669"/>
    <property type="project" value="TreeGrafter"/>
</dbReference>
<sequence length="110" mass="11977">MQLIKAIVKPERLDAVKAALEEAGFFGMTITEVQGRGEQKGISLQYRGGTIEVDLIPKVEIELVVSDKDADAVIESVKKGAYTGKIGDGRIFVMPVSKSIKIRTNEVITE</sequence>
<dbReference type="GO" id="GO:0005524">
    <property type="term" value="F:ATP binding"/>
    <property type="evidence" value="ECO:0007669"/>
    <property type="project" value="TreeGrafter"/>
</dbReference>
<comment type="similarity">
    <text evidence="1">Belongs to the P(II) protein family.</text>
</comment>
<dbReference type="EMBL" id="QGMY01000007">
    <property type="protein sequence ID" value="PWR72211.1"/>
    <property type="molecule type" value="Genomic_DNA"/>
</dbReference>
<evidence type="ECO:0000313" key="3">
    <source>
        <dbReference type="Proteomes" id="UP000245657"/>
    </source>
</evidence>
<evidence type="ECO:0000256" key="1">
    <source>
        <dbReference type="RuleBase" id="RU003936"/>
    </source>
</evidence>
<dbReference type="GO" id="GO:0006808">
    <property type="term" value="P:regulation of nitrogen utilization"/>
    <property type="evidence" value="ECO:0007669"/>
    <property type="project" value="InterPro"/>
</dbReference>
<proteinExistence type="inferred from homology"/>
<reference evidence="2 3" key="1">
    <citation type="submission" date="2018-05" db="EMBL/GenBank/DDBJ databases">
        <title>Draft genome of Methanospirillum lacunae Ki8-1.</title>
        <authorList>
            <person name="Dueholm M.S."/>
            <person name="Nielsen P.H."/>
            <person name="Bakmann L.F."/>
            <person name="Otzen D.E."/>
        </authorList>
    </citation>
    <scope>NUCLEOTIDE SEQUENCE [LARGE SCALE GENOMIC DNA]</scope>
    <source>
        <strain evidence="2 3">Ki8-1</strain>
    </source>
</reference>
<dbReference type="InterPro" id="IPR015867">
    <property type="entry name" value="N-reg_PII/ATP_PRibTrfase_C"/>
</dbReference>
<organism evidence="2 3">
    <name type="scientific">Methanospirillum lacunae</name>
    <dbReference type="NCBI Taxonomy" id="668570"/>
    <lineage>
        <taxon>Archaea</taxon>
        <taxon>Methanobacteriati</taxon>
        <taxon>Methanobacteriota</taxon>
        <taxon>Stenosarchaea group</taxon>
        <taxon>Methanomicrobia</taxon>
        <taxon>Methanomicrobiales</taxon>
        <taxon>Methanospirillaceae</taxon>
        <taxon>Methanospirillum</taxon>
    </lineage>
</organism>
<dbReference type="InterPro" id="IPR011322">
    <property type="entry name" value="N-reg_PII-like_a/b"/>
</dbReference>
<dbReference type="PANTHER" id="PTHR30115">
    <property type="entry name" value="NITROGEN REGULATORY PROTEIN P-II"/>
    <property type="match status" value="1"/>
</dbReference>
<dbReference type="PROSITE" id="PS00638">
    <property type="entry name" value="PII_GLNB_CTER"/>
    <property type="match status" value="1"/>
</dbReference>
<keyword evidence="3" id="KW-1185">Reference proteome</keyword>
<dbReference type="RefSeq" id="WP_109968700.1">
    <property type="nucleotide sequence ID" value="NZ_CP176093.1"/>
</dbReference>
<protein>
    <submittedName>
        <fullName evidence="2">Transcriptional regulator</fullName>
    </submittedName>
</protein>